<accession>A0A078I6D7</accession>
<proteinExistence type="predicted"/>
<keyword evidence="1" id="KW-0472">Membrane</keyword>
<reference evidence="2 3" key="1">
    <citation type="journal article" date="2014" name="Science">
        <title>Plant genetics. Early allopolyploid evolution in the post-Neolithic Brassica napus oilseed genome.</title>
        <authorList>
            <person name="Chalhoub B."/>
            <person name="Denoeud F."/>
            <person name="Liu S."/>
            <person name="Parkin I.A."/>
            <person name="Tang H."/>
            <person name="Wang X."/>
            <person name="Chiquet J."/>
            <person name="Belcram H."/>
            <person name="Tong C."/>
            <person name="Samans B."/>
            <person name="Correa M."/>
            <person name="Da Silva C."/>
            <person name="Just J."/>
            <person name="Falentin C."/>
            <person name="Koh C.S."/>
            <person name="Le Clainche I."/>
            <person name="Bernard M."/>
            <person name="Bento P."/>
            <person name="Noel B."/>
            <person name="Labadie K."/>
            <person name="Alberti A."/>
            <person name="Charles M."/>
            <person name="Arnaud D."/>
            <person name="Guo H."/>
            <person name="Daviaud C."/>
            <person name="Alamery S."/>
            <person name="Jabbari K."/>
            <person name="Zhao M."/>
            <person name="Edger P.P."/>
            <person name="Chelaifa H."/>
            <person name="Tack D."/>
            <person name="Lassalle G."/>
            <person name="Mestiri I."/>
            <person name="Schnel N."/>
            <person name="Le Paslier M.C."/>
            <person name="Fan G."/>
            <person name="Renault V."/>
            <person name="Bayer P.E."/>
            <person name="Golicz A.A."/>
            <person name="Manoli S."/>
            <person name="Lee T.H."/>
            <person name="Thi V.H."/>
            <person name="Chalabi S."/>
            <person name="Hu Q."/>
            <person name="Fan C."/>
            <person name="Tollenaere R."/>
            <person name="Lu Y."/>
            <person name="Battail C."/>
            <person name="Shen J."/>
            <person name="Sidebottom C.H."/>
            <person name="Wang X."/>
            <person name="Canaguier A."/>
            <person name="Chauveau A."/>
            <person name="Berard A."/>
            <person name="Deniot G."/>
            <person name="Guan M."/>
            <person name="Liu Z."/>
            <person name="Sun F."/>
            <person name="Lim Y.P."/>
            <person name="Lyons E."/>
            <person name="Town C.D."/>
            <person name="Bancroft I."/>
            <person name="Wang X."/>
            <person name="Meng J."/>
            <person name="Ma J."/>
            <person name="Pires J.C."/>
            <person name="King G.J."/>
            <person name="Brunel D."/>
            <person name="Delourme R."/>
            <person name="Renard M."/>
            <person name="Aury J.M."/>
            <person name="Adams K.L."/>
            <person name="Batley J."/>
            <person name="Snowdon R.J."/>
            <person name="Tost J."/>
            <person name="Edwards D."/>
            <person name="Zhou Y."/>
            <person name="Hua W."/>
            <person name="Sharpe A.G."/>
            <person name="Paterson A.H."/>
            <person name="Guan C."/>
            <person name="Wincker P."/>
        </authorList>
    </citation>
    <scope>NUCLEOTIDE SEQUENCE [LARGE SCALE GENOMIC DNA]</scope>
    <source>
        <strain evidence="3">cv. Darmor-bzh</strain>
    </source>
</reference>
<dbReference type="Proteomes" id="UP000028999">
    <property type="component" value="Unassembled WGS sequence"/>
</dbReference>
<evidence type="ECO:0000313" key="2">
    <source>
        <dbReference type="EMBL" id="CDY46460.1"/>
    </source>
</evidence>
<sequence length="159" mass="16954">MDPSPNLNQFSDDLWLEDDNQAFLFDQPQSVISGAFASPSSGVVPGSTNLVNGQDQEGVNGGGGTSPFSSALWAFMDSIPSTPASACEGPINRTFVRMSSFTRIKFSGIANGTPVTTAVMAKKRSRNRWFLLLSIVGALCAIFWVLMATVQPSGRPVFS</sequence>
<protein>
    <submittedName>
        <fullName evidence="2">BnaA08g06480D protein</fullName>
    </submittedName>
</protein>
<dbReference type="STRING" id="3708.A0A078I6D7"/>
<keyword evidence="3" id="KW-1185">Reference proteome</keyword>
<evidence type="ECO:0000313" key="3">
    <source>
        <dbReference type="Proteomes" id="UP000028999"/>
    </source>
</evidence>
<dbReference type="AlphaFoldDB" id="A0A078I6D7"/>
<dbReference type="OMA" id="NGNNSWF"/>
<dbReference type="EMBL" id="LK032668">
    <property type="protein sequence ID" value="CDY46460.1"/>
    <property type="molecule type" value="Genomic_DNA"/>
</dbReference>
<name>A0A078I6D7_BRANA</name>
<dbReference type="PaxDb" id="3708-A0A078I6D7"/>
<keyword evidence="1" id="KW-1133">Transmembrane helix</keyword>
<organism evidence="2 3">
    <name type="scientific">Brassica napus</name>
    <name type="common">Rape</name>
    <dbReference type="NCBI Taxonomy" id="3708"/>
    <lineage>
        <taxon>Eukaryota</taxon>
        <taxon>Viridiplantae</taxon>
        <taxon>Streptophyta</taxon>
        <taxon>Embryophyta</taxon>
        <taxon>Tracheophyta</taxon>
        <taxon>Spermatophyta</taxon>
        <taxon>Magnoliopsida</taxon>
        <taxon>eudicotyledons</taxon>
        <taxon>Gunneridae</taxon>
        <taxon>Pentapetalae</taxon>
        <taxon>rosids</taxon>
        <taxon>malvids</taxon>
        <taxon>Brassicales</taxon>
        <taxon>Brassicaceae</taxon>
        <taxon>Brassiceae</taxon>
        <taxon>Brassica</taxon>
    </lineage>
</organism>
<evidence type="ECO:0000256" key="1">
    <source>
        <dbReference type="SAM" id="Phobius"/>
    </source>
</evidence>
<keyword evidence="1" id="KW-0812">Transmembrane</keyword>
<feature type="transmembrane region" description="Helical" evidence="1">
    <location>
        <begin position="129"/>
        <end position="150"/>
    </location>
</feature>
<gene>
    <name evidence="2" type="primary">BnaA08g06480D</name>
    <name evidence="2" type="ORF">GSBRNA2T00084045001</name>
</gene>
<dbReference type="Gramene" id="CDY46460">
    <property type="protein sequence ID" value="CDY46460"/>
    <property type="gene ID" value="GSBRNA2T00084045001"/>
</dbReference>